<name>A3ZQH5_9BACT</name>
<sequence>MGIWDYEPTDTKSTSFDSTDALPGTSEKLDILAARLEKGLPLWHPSDRRTFDDTEATRFFSF</sequence>
<dbReference type="eggNOG" id="ENOG502ZHBV">
    <property type="taxonomic scope" value="Bacteria"/>
</dbReference>
<dbReference type="STRING" id="314230.DSM3645_23706"/>
<organism evidence="1 2">
    <name type="scientific">Blastopirellula marina DSM 3645</name>
    <dbReference type="NCBI Taxonomy" id="314230"/>
    <lineage>
        <taxon>Bacteria</taxon>
        <taxon>Pseudomonadati</taxon>
        <taxon>Planctomycetota</taxon>
        <taxon>Planctomycetia</taxon>
        <taxon>Pirellulales</taxon>
        <taxon>Pirellulaceae</taxon>
        <taxon>Blastopirellula</taxon>
    </lineage>
</organism>
<accession>A3ZQH5</accession>
<proteinExistence type="predicted"/>
<dbReference type="HOGENOM" id="CLU_2808716_0_0_0"/>
<dbReference type="EMBL" id="AANZ01000005">
    <property type="protein sequence ID" value="EAQ81451.1"/>
    <property type="molecule type" value="Genomic_DNA"/>
</dbReference>
<evidence type="ECO:0000313" key="1">
    <source>
        <dbReference type="EMBL" id="EAQ81451.1"/>
    </source>
</evidence>
<evidence type="ECO:0000313" key="2">
    <source>
        <dbReference type="Proteomes" id="UP000004358"/>
    </source>
</evidence>
<dbReference type="AlphaFoldDB" id="A3ZQH5"/>
<gene>
    <name evidence="1" type="ORF">DSM3645_23706</name>
</gene>
<comment type="caution">
    <text evidence="1">The sequence shown here is derived from an EMBL/GenBank/DDBJ whole genome shotgun (WGS) entry which is preliminary data.</text>
</comment>
<reference evidence="1 2" key="1">
    <citation type="submission" date="2006-02" db="EMBL/GenBank/DDBJ databases">
        <authorList>
            <person name="Amann R."/>
            <person name="Ferriera S."/>
            <person name="Johnson J."/>
            <person name="Kravitz S."/>
            <person name="Halpern A."/>
            <person name="Remington K."/>
            <person name="Beeson K."/>
            <person name="Tran B."/>
            <person name="Rogers Y.-H."/>
            <person name="Friedman R."/>
            <person name="Venter J.C."/>
        </authorList>
    </citation>
    <scope>NUCLEOTIDE SEQUENCE [LARGE SCALE GENOMIC DNA]</scope>
    <source>
        <strain evidence="1 2">DSM 3645</strain>
    </source>
</reference>
<dbReference type="Proteomes" id="UP000004358">
    <property type="component" value="Unassembled WGS sequence"/>
</dbReference>
<protein>
    <submittedName>
        <fullName evidence="1">Uncharacterized protein</fullName>
    </submittedName>
</protein>